<feature type="region of interest" description="Disordered" evidence="2">
    <location>
        <begin position="1"/>
        <end position="38"/>
    </location>
</feature>
<gene>
    <name evidence="3" type="ORF">DFH08DRAFT_972945</name>
</gene>
<dbReference type="PANTHER" id="PTHR44103:SF1">
    <property type="entry name" value="PROPROTEIN CONVERTASE P"/>
    <property type="match status" value="1"/>
</dbReference>
<dbReference type="InterPro" id="IPR013517">
    <property type="entry name" value="FG-GAP"/>
</dbReference>
<proteinExistence type="predicted"/>
<keyword evidence="4" id="KW-1185">Reference proteome</keyword>
<evidence type="ECO:0000313" key="3">
    <source>
        <dbReference type="EMBL" id="KAJ7314195.1"/>
    </source>
</evidence>
<evidence type="ECO:0000256" key="2">
    <source>
        <dbReference type="SAM" id="MobiDB-lite"/>
    </source>
</evidence>
<dbReference type="EMBL" id="JARIHO010000068">
    <property type="protein sequence ID" value="KAJ7314195.1"/>
    <property type="molecule type" value="Genomic_DNA"/>
</dbReference>
<sequence>MDGSNADRTWIVNGGVGGRGGEGSGTGGDGGNGEGPQLTVEDAENILIHVSGDLNFLWTGNSATQRDIIPQVLPRLDDSEPWHRLLGAARNLRQSVVPAVAYDASFSPRLPRSSSNPEEYSTPFSSAQTLVLADFSSVNGGWRVDKHIHFKGDVRNIGRVNIVGFGDAGLLISRNNGDGSFGPSELTVADFGYNGGGWRIDRHLHFLADVTGDGLLDIVEFGEDQLLIRRNNGNGTFQSAMRVIDDFGYGQGWRVENHPRSVVDLTGDGRADIIGFGDNSVWVSYNNGNGTFQSVRAVIDDFGYGQGWFSTRHPRFVVDLTGDGRADIIGFGDHSVWVSYNNGNGTFQSVRCVIDDFGYSEGWRVEKHPRFVVDLTGDGRADIIGFGENSVWVSYNNGDGTFQSVMRVIDDFGYGQGWRVDKHPRFVVDLTGNGHADIIGFGENSVCVSYNNGGGSFGPVTKLIDNFAYSGGWTLEKVVRYIANIYR</sequence>
<evidence type="ECO:0000256" key="1">
    <source>
        <dbReference type="ARBA" id="ARBA00022729"/>
    </source>
</evidence>
<feature type="compositionally biased region" description="Gly residues" evidence="2">
    <location>
        <begin position="14"/>
        <end position="34"/>
    </location>
</feature>
<dbReference type="Pfam" id="PF13517">
    <property type="entry name" value="FG-GAP_3"/>
    <property type="match status" value="1"/>
</dbReference>
<comment type="caution">
    <text evidence="3">The sequence shown here is derived from an EMBL/GenBank/DDBJ whole genome shotgun (WGS) entry which is preliminary data.</text>
</comment>
<evidence type="ECO:0000313" key="4">
    <source>
        <dbReference type="Proteomes" id="UP001218218"/>
    </source>
</evidence>
<dbReference type="InterPro" id="IPR028994">
    <property type="entry name" value="Integrin_alpha_N"/>
</dbReference>
<accession>A0AAD7EDD0</accession>
<dbReference type="AlphaFoldDB" id="A0AAD7EDD0"/>
<dbReference type="SUPFAM" id="SSF69318">
    <property type="entry name" value="Integrin alpha N-terminal domain"/>
    <property type="match status" value="1"/>
</dbReference>
<keyword evidence="1" id="KW-0732">Signal</keyword>
<reference evidence="3" key="1">
    <citation type="submission" date="2023-03" db="EMBL/GenBank/DDBJ databases">
        <title>Massive genome expansion in bonnet fungi (Mycena s.s.) driven by repeated elements and novel gene families across ecological guilds.</title>
        <authorList>
            <consortium name="Lawrence Berkeley National Laboratory"/>
            <person name="Harder C.B."/>
            <person name="Miyauchi S."/>
            <person name="Viragh M."/>
            <person name="Kuo A."/>
            <person name="Thoen E."/>
            <person name="Andreopoulos B."/>
            <person name="Lu D."/>
            <person name="Skrede I."/>
            <person name="Drula E."/>
            <person name="Henrissat B."/>
            <person name="Morin E."/>
            <person name="Kohler A."/>
            <person name="Barry K."/>
            <person name="LaButti K."/>
            <person name="Morin E."/>
            <person name="Salamov A."/>
            <person name="Lipzen A."/>
            <person name="Mereny Z."/>
            <person name="Hegedus B."/>
            <person name="Baldrian P."/>
            <person name="Stursova M."/>
            <person name="Weitz H."/>
            <person name="Taylor A."/>
            <person name="Grigoriev I.V."/>
            <person name="Nagy L.G."/>
            <person name="Martin F."/>
            <person name="Kauserud H."/>
        </authorList>
    </citation>
    <scope>NUCLEOTIDE SEQUENCE</scope>
    <source>
        <strain evidence="3">CBHHK002</strain>
    </source>
</reference>
<protein>
    <recommendedName>
        <fullName evidence="5">VCBS repeat-containing protein</fullName>
    </recommendedName>
</protein>
<evidence type="ECO:0008006" key="5">
    <source>
        <dbReference type="Google" id="ProtNLM"/>
    </source>
</evidence>
<dbReference type="PANTHER" id="PTHR44103">
    <property type="entry name" value="PROPROTEIN CONVERTASE P"/>
    <property type="match status" value="1"/>
</dbReference>
<organism evidence="3 4">
    <name type="scientific">Mycena albidolilacea</name>
    <dbReference type="NCBI Taxonomy" id="1033008"/>
    <lineage>
        <taxon>Eukaryota</taxon>
        <taxon>Fungi</taxon>
        <taxon>Dikarya</taxon>
        <taxon>Basidiomycota</taxon>
        <taxon>Agaricomycotina</taxon>
        <taxon>Agaricomycetes</taxon>
        <taxon>Agaricomycetidae</taxon>
        <taxon>Agaricales</taxon>
        <taxon>Marasmiineae</taxon>
        <taxon>Mycenaceae</taxon>
        <taxon>Mycena</taxon>
    </lineage>
</organism>
<dbReference type="Proteomes" id="UP001218218">
    <property type="component" value="Unassembled WGS sequence"/>
</dbReference>
<name>A0AAD7EDD0_9AGAR</name>